<sequence length="102" mass="10827">MKILITVVIAMSAFAASVPASDSMTLHHCLDLQLDIGYASAGANNAVMTAYFDKVEVPDAGTAAIDCASSQFARFVPPALNMTTLAPHRHLQRALARLKNVV</sequence>
<protein>
    <submittedName>
        <fullName evidence="2">Uncharacterized protein</fullName>
    </submittedName>
</protein>
<evidence type="ECO:0000313" key="3">
    <source>
        <dbReference type="Proteomes" id="UP000723463"/>
    </source>
</evidence>
<dbReference type="Proteomes" id="UP000723463">
    <property type="component" value="Unassembled WGS sequence"/>
</dbReference>
<dbReference type="AlphaFoldDB" id="A0A9P6EYP7"/>
<reference evidence="2" key="1">
    <citation type="journal article" date="2020" name="Fungal Divers.">
        <title>Resolving the Mortierellaceae phylogeny through synthesis of multi-gene phylogenetics and phylogenomics.</title>
        <authorList>
            <person name="Vandepol N."/>
            <person name="Liber J."/>
            <person name="Desiro A."/>
            <person name="Na H."/>
            <person name="Kennedy M."/>
            <person name="Barry K."/>
            <person name="Grigoriev I.V."/>
            <person name="Miller A.N."/>
            <person name="O'Donnell K."/>
            <person name="Stajich J.E."/>
            <person name="Bonito G."/>
        </authorList>
    </citation>
    <scope>NUCLEOTIDE SEQUENCE</scope>
    <source>
        <strain evidence="2">NRRL 2591</strain>
    </source>
</reference>
<organism evidence="2 3">
    <name type="scientific">Mortierella hygrophila</name>
    <dbReference type="NCBI Taxonomy" id="979708"/>
    <lineage>
        <taxon>Eukaryota</taxon>
        <taxon>Fungi</taxon>
        <taxon>Fungi incertae sedis</taxon>
        <taxon>Mucoromycota</taxon>
        <taxon>Mortierellomycotina</taxon>
        <taxon>Mortierellomycetes</taxon>
        <taxon>Mortierellales</taxon>
        <taxon>Mortierellaceae</taxon>
        <taxon>Mortierella</taxon>
    </lineage>
</organism>
<name>A0A9P6EYP7_9FUNG</name>
<proteinExistence type="predicted"/>
<feature type="signal peptide" evidence="1">
    <location>
        <begin position="1"/>
        <end position="15"/>
    </location>
</feature>
<keyword evidence="1" id="KW-0732">Signal</keyword>
<dbReference type="EMBL" id="JAAAXW010000317">
    <property type="protein sequence ID" value="KAF9538313.1"/>
    <property type="molecule type" value="Genomic_DNA"/>
</dbReference>
<feature type="chain" id="PRO_5040513084" evidence="1">
    <location>
        <begin position="16"/>
        <end position="102"/>
    </location>
</feature>
<comment type="caution">
    <text evidence="2">The sequence shown here is derived from an EMBL/GenBank/DDBJ whole genome shotgun (WGS) entry which is preliminary data.</text>
</comment>
<evidence type="ECO:0000256" key="1">
    <source>
        <dbReference type="SAM" id="SignalP"/>
    </source>
</evidence>
<gene>
    <name evidence="2" type="ORF">EC957_006933</name>
</gene>
<keyword evidence="3" id="KW-1185">Reference proteome</keyword>
<evidence type="ECO:0000313" key="2">
    <source>
        <dbReference type="EMBL" id="KAF9538313.1"/>
    </source>
</evidence>
<accession>A0A9P6EYP7</accession>